<proteinExistence type="predicted"/>
<name>A0AAP1CFP1_9BURK</name>
<keyword evidence="1" id="KW-0472">Membrane</keyword>
<accession>A0AAP1CFP1</accession>
<dbReference type="InterPro" id="IPR032092">
    <property type="entry name" value="PilW"/>
</dbReference>
<organism evidence="2 3">
    <name type="scientific">Burkholderia latens</name>
    <dbReference type="NCBI Taxonomy" id="488446"/>
    <lineage>
        <taxon>Bacteria</taxon>
        <taxon>Pseudomonadati</taxon>
        <taxon>Pseudomonadota</taxon>
        <taxon>Betaproteobacteria</taxon>
        <taxon>Burkholderiales</taxon>
        <taxon>Burkholderiaceae</taxon>
        <taxon>Burkholderia</taxon>
        <taxon>Burkholderia cepacia complex</taxon>
    </lineage>
</organism>
<gene>
    <name evidence="2" type="ORF">WI41_06140</name>
</gene>
<dbReference type="GO" id="GO:0043683">
    <property type="term" value="P:type IV pilus assembly"/>
    <property type="evidence" value="ECO:0007669"/>
    <property type="project" value="InterPro"/>
</dbReference>
<evidence type="ECO:0000256" key="1">
    <source>
        <dbReference type="SAM" id="Phobius"/>
    </source>
</evidence>
<dbReference type="EMBL" id="LOTQ01000001">
    <property type="protein sequence ID" value="KVA13019.1"/>
    <property type="molecule type" value="Genomic_DNA"/>
</dbReference>
<dbReference type="Pfam" id="PF07963">
    <property type="entry name" value="N_methyl"/>
    <property type="match status" value="1"/>
</dbReference>
<comment type="caution">
    <text evidence="2">The sequence shown here is derived from an EMBL/GenBank/DDBJ whole genome shotgun (WGS) entry which is preliminary data.</text>
</comment>
<evidence type="ECO:0000313" key="3">
    <source>
        <dbReference type="Proteomes" id="UP000056450"/>
    </source>
</evidence>
<dbReference type="Pfam" id="PF16074">
    <property type="entry name" value="PilW"/>
    <property type="match status" value="1"/>
</dbReference>
<evidence type="ECO:0000313" key="2">
    <source>
        <dbReference type="EMBL" id="KVA13019.1"/>
    </source>
</evidence>
<sequence>MPVNADRGSRGCRRGRAHTLLEVLIAMTVGLLVLAAAGALYHAQRVAQQRAEDGFRMRDAAATALMLIGQQIQMAGFRPLDVEEASPLPPVFGCSSGRVRGGGAQVRCEAVRAASDAVLARYVGDRVSTWPTTSGQVSDCLGQGVGAPGERPLVENRFDAHVSPSTGDPELYCEGNGRPGTPQPVVSGIDQLRVRYLRRESRQFVNANAMGAGDWRDVAAVHLCVRARGESMREPARHVDCDGRTAVSQDGRARLVLHRIVALRNSAEAFVGAGPEATREREVLR</sequence>
<reference evidence="2 3" key="1">
    <citation type="submission" date="2015-11" db="EMBL/GenBank/DDBJ databases">
        <title>Expanding the genomic diversity of Burkholderia species for the development of highly accurate diagnostics.</title>
        <authorList>
            <person name="Sahl J."/>
            <person name="Keim P."/>
            <person name="Wagner D."/>
        </authorList>
    </citation>
    <scope>NUCLEOTIDE SEQUENCE [LARGE SCALE GENOMIC DNA]</scope>
    <source>
        <strain evidence="2 3">RF32-BP12</strain>
    </source>
</reference>
<dbReference type="Proteomes" id="UP000056450">
    <property type="component" value="Unassembled WGS sequence"/>
</dbReference>
<dbReference type="RefSeq" id="WP_059544012.1">
    <property type="nucleotide sequence ID" value="NZ_LOTQ01000001.1"/>
</dbReference>
<keyword evidence="1" id="KW-1133">Transmembrane helix</keyword>
<keyword evidence="1" id="KW-0812">Transmembrane</keyword>
<protein>
    <submittedName>
        <fullName evidence="2">N-terminal cleavage protein</fullName>
    </submittedName>
</protein>
<dbReference type="AlphaFoldDB" id="A0AAP1CFP1"/>
<dbReference type="InterPro" id="IPR012902">
    <property type="entry name" value="N_methyl_site"/>
</dbReference>
<feature type="transmembrane region" description="Helical" evidence="1">
    <location>
        <begin position="20"/>
        <end position="41"/>
    </location>
</feature>